<name>A0A8H9FRJ5_9MICO</name>
<dbReference type="RefSeq" id="WP_035950621.1">
    <property type="nucleotide sequence ID" value="NZ_BMEA01000001.1"/>
</dbReference>
<feature type="transmembrane region" description="Helical" evidence="1">
    <location>
        <begin position="145"/>
        <end position="162"/>
    </location>
</feature>
<keyword evidence="1" id="KW-1133">Transmembrane helix</keyword>
<feature type="transmembrane region" description="Helical" evidence="1">
    <location>
        <begin position="182"/>
        <end position="206"/>
    </location>
</feature>
<dbReference type="EMBL" id="BMEA01000001">
    <property type="protein sequence ID" value="GGB71493.1"/>
    <property type="molecule type" value="Genomic_DNA"/>
</dbReference>
<sequence length="215" mass="23572">MDTARSARSWHLLTAVVAWVALLLQLVLVVRGSVVLDDAAPPGLSTRLIRYISYFTILTNLLVAVTTTTLALAQDRYPTWWKVLRLNAIVGITVTGLVHWFLLRPLLDLDGADWLADKLLHVVVPLLAFVGWAAFGPRGKAERRLLLASLAYPVGWLAYTLVRGAVTGWYPYPFLDVGLHGYAGALAACAGVAVLFVALTWGFIAADRRLPEGRR</sequence>
<proteinExistence type="predicted"/>
<keyword evidence="1" id="KW-0812">Transmembrane</keyword>
<accession>A0A8H9FRJ5</accession>
<protein>
    <recommendedName>
        <fullName evidence="4">F420-dependent oxidoreductase</fullName>
    </recommendedName>
</protein>
<feature type="transmembrane region" description="Helical" evidence="1">
    <location>
        <begin position="84"/>
        <end position="102"/>
    </location>
</feature>
<evidence type="ECO:0000313" key="3">
    <source>
        <dbReference type="Proteomes" id="UP000628079"/>
    </source>
</evidence>
<reference evidence="2" key="2">
    <citation type="submission" date="2020-09" db="EMBL/GenBank/DDBJ databases">
        <authorList>
            <person name="Sun Q."/>
            <person name="Zhou Y."/>
        </authorList>
    </citation>
    <scope>NUCLEOTIDE SEQUENCE</scope>
    <source>
        <strain evidence="2">CGMCC 1.10749</strain>
    </source>
</reference>
<evidence type="ECO:0008006" key="4">
    <source>
        <dbReference type="Google" id="ProtNLM"/>
    </source>
</evidence>
<feature type="transmembrane region" description="Helical" evidence="1">
    <location>
        <begin position="12"/>
        <end position="31"/>
    </location>
</feature>
<feature type="transmembrane region" description="Helical" evidence="1">
    <location>
        <begin position="51"/>
        <end position="72"/>
    </location>
</feature>
<evidence type="ECO:0000313" key="2">
    <source>
        <dbReference type="EMBL" id="GGB71493.1"/>
    </source>
</evidence>
<gene>
    <name evidence="2" type="ORF">GCM10011314_08570</name>
</gene>
<reference evidence="2" key="1">
    <citation type="journal article" date="2014" name="Int. J. Syst. Evol. Microbiol.">
        <title>Complete genome sequence of Corynebacterium casei LMG S-19264T (=DSM 44701T), isolated from a smear-ripened cheese.</title>
        <authorList>
            <consortium name="US DOE Joint Genome Institute (JGI-PGF)"/>
            <person name="Walter F."/>
            <person name="Albersmeier A."/>
            <person name="Kalinowski J."/>
            <person name="Ruckert C."/>
        </authorList>
    </citation>
    <scope>NUCLEOTIDE SEQUENCE</scope>
    <source>
        <strain evidence="2">CGMCC 1.10749</strain>
    </source>
</reference>
<organism evidence="2 3">
    <name type="scientific">Knoellia flava</name>
    <dbReference type="NCBI Taxonomy" id="913969"/>
    <lineage>
        <taxon>Bacteria</taxon>
        <taxon>Bacillati</taxon>
        <taxon>Actinomycetota</taxon>
        <taxon>Actinomycetes</taxon>
        <taxon>Micrococcales</taxon>
        <taxon>Intrasporangiaceae</taxon>
        <taxon>Knoellia</taxon>
    </lineage>
</organism>
<evidence type="ECO:0000256" key="1">
    <source>
        <dbReference type="SAM" id="Phobius"/>
    </source>
</evidence>
<dbReference type="AlphaFoldDB" id="A0A8H9FRJ5"/>
<keyword evidence="1" id="KW-0472">Membrane</keyword>
<dbReference type="NCBIfam" id="NF038065">
    <property type="entry name" value="Pr6Pr"/>
    <property type="match status" value="1"/>
</dbReference>
<dbReference type="InterPro" id="IPR049713">
    <property type="entry name" value="Pr6Pr-like"/>
</dbReference>
<comment type="caution">
    <text evidence="2">The sequence shown here is derived from an EMBL/GenBank/DDBJ whole genome shotgun (WGS) entry which is preliminary data.</text>
</comment>
<dbReference type="Proteomes" id="UP000628079">
    <property type="component" value="Unassembled WGS sequence"/>
</dbReference>
<feature type="transmembrane region" description="Helical" evidence="1">
    <location>
        <begin position="114"/>
        <end position="133"/>
    </location>
</feature>